<sequence>MKYAVTAATGHLGQTIIKTLTQLVSPSDIIAIARNTDKAHQVLPAGVEIRQGDYTDIDSLKTAFTGVDRLLFISSIPGTAVPRQTQHANVVEAAKAADVRYIAYTSFAKADTAKSPLSTDHVATEKMIVDSGIAHSFLRNAWYLENEANYLTAGAAGKDMLYAAGDGRVSYALEREYAEAGAKVLAATSTKAIYEFGGQPTSFQDLAQAIHQVTGKAFTFTNVSTADYKQSLIDNGVNVQLADVLTSMQNLMGSGELDVSSSDLADVLGHPVTPLNEAVKEVLSKLQ</sequence>
<dbReference type="Proteomes" id="UP000051999">
    <property type="component" value="Unassembled WGS sequence"/>
</dbReference>
<dbReference type="InterPro" id="IPR052718">
    <property type="entry name" value="NmrA-type_oxidoreductase"/>
</dbReference>
<dbReference type="eggNOG" id="COG0702">
    <property type="taxonomic scope" value="Bacteria"/>
</dbReference>
<reference evidence="2 3" key="1">
    <citation type="journal article" date="2015" name="Genome Announc.">
        <title>Expanding the biotechnology potential of lactobacilli through comparative genomics of 213 strains and associated genera.</title>
        <authorList>
            <person name="Sun Z."/>
            <person name="Harris H.M."/>
            <person name="McCann A."/>
            <person name="Guo C."/>
            <person name="Argimon S."/>
            <person name="Zhang W."/>
            <person name="Yang X."/>
            <person name="Jeffery I.B."/>
            <person name="Cooney J.C."/>
            <person name="Kagawa T.F."/>
            <person name="Liu W."/>
            <person name="Song Y."/>
            <person name="Salvetti E."/>
            <person name="Wrobel A."/>
            <person name="Rasinkangas P."/>
            <person name="Parkhill J."/>
            <person name="Rea M.C."/>
            <person name="O'Sullivan O."/>
            <person name="Ritari J."/>
            <person name="Douillard F.P."/>
            <person name="Paul Ross R."/>
            <person name="Yang R."/>
            <person name="Briner A.E."/>
            <person name="Felis G.E."/>
            <person name="de Vos W.M."/>
            <person name="Barrangou R."/>
            <person name="Klaenhammer T.R."/>
            <person name="Caufield P.W."/>
            <person name="Cui Y."/>
            <person name="Zhang H."/>
            <person name="O'Toole P.W."/>
        </authorList>
    </citation>
    <scope>NUCLEOTIDE SEQUENCE [LARGE SCALE GENOMIC DNA]</scope>
    <source>
        <strain evidence="2 3">DSM 15814</strain>
    </source>
</reference>
<dbReference type="PANTHER" id="PTHR47129">
    <property type="entry name" value="QUINONE OXIDOREDUCTASE 2"/>
    <property type="match status" value="1"/>
</dbReference>
<evidence type="ECO:0000313" key="2">
    <source>
        <dbReference type="EMBL" id="KRL53492.1"/>
    </source>
</evidence>
<dbReference type="Gene3D" id="3.40.50.720">
    <property type="entry name" value="NAD(P)-binding Rossmann-like Domain"/>
    <property type="match status" value="1"/>
</dbReference>
<proteinExistence type="predicted"/>
<dbReference type="OrthoDB" id="152510at2"/>
<dbReference type="STRING" id="1114972.FD35_GL001028"/>
<keyword evidence="3" id="KW-1185">Reference proteome</keyword>
<dbReference type="Pfam" id="PF13460">
    <property type="entry name" value="NAD_binding_10"/>
    <property type="match status" value="1"/>
</dbReference>
<organism evidence="2 3">
    <name type="scientific">Furfurilactobacillus rossiae DSM 15814</name>
    <dbReference type="NCBI Taxonomy" id="1114972"/>
    <lineage>
        <taxon>Bacteria</taxon>
        <taxon>Bacillati</taxon>
        <taxon>Bacillota</taxon>
        <taxon>Bacilli</taxon>
        <taxon>Lactobacillales</taxon>
        <taxon>Lactobacillaceae</taxon>
        <taxon>Furfurilactobacillus</taxon>
    </lineage>
</organism>
<feature type="domain" description="NAD(P)-binding" evidence="1">
    <location>
        <begin position="8"/>
        <end position="156"/>
    </location>
</feature>
<dbReference type="PATRIC" id="fig|1114972.6.peg.1041"/>
<dbReference type="RefSeq" id="WP_017260404.1">
    <property type="nucleotide sequence ID" value="NZ_AUAW01000021.1"/>
</dbReference>
<dbReference type="SUPFAM" id="SSF51735">
    <property type="entry name" value="NAD(P)-binding Rossmann-fold domains"/>
    <property type="match status" value="1"/>
</dbReference>
<evidence type="ECO:0000313" key="3">
    <source>
        <dbReference type="Proteomes" id="UP000051999"/>
    </source>
</evidence>
<comment type="caution">
    <text evidence="2">The sequence shown here is derived from an EMBL/GenBank/DDBJ whole genome shotgun (WGS) entry which is preliminary data.</text>
</comment>
<gene>
    <name evidence="2" type="ORF">FD35_GL001028</name>
</gene>
<protein>
    <recommendedName>
        <fullName evidence="1">NAD(P)-binding domain-containing protein</fullName>
    </recommendedName>
</protein>
<dbReference type="AlphaFoldDB" id="A0A0R1RE24"/>
<dbReference type="PANTHER" id="PTHR47129:SF1">
    <property type="entry name" value="NMRA-LIKE DOMAIN-CONTAINING PROTEIN"/>
    <property type="match status" value="1"/>
</dbReference>
<dbReference type="InterPro" id="IPR016040">
    <property type="entry name" value="NAD(P)-bd_dom"/>
</dbReference>
<dbReference type="EMBL" id="AZFF01000018">
    <property type="protein sequence ID" value="KRL53492.1"/>
    <property type="molecule type" value="Genomic_DNA"/>
</dbReference>
<dbReference type="Gene3D" id="3.90.25.10">
    <property type="entry name" value="UDP-galactose 4-epimerase, domain 1"/>
    <property type="match status" value="1"/>
</dbReference>
<name>A0A0R1RE24_9LACO</name>
<accession>A0A0R1RE24</accession>
<evidence type="ECO:0000259" key="1">
    <source>
        <dbReference type="Pfam" id="PF13460"/>
    </source>
</evidence>
<dbReference type="InterPro" id="IPR036291">
    <property type="entry name" value="NAD(P)-bd_dom_sf"/>
</dbReference>